<dbReference type="Proteomes" id="UP000275385">
    <property type="component" value="Unassembled WGS sequence"/>
</dbReference>
<accession>A0A420YJR8</accession>
<evidence type="ECO:0000313" key="3">
    <source>
        <dbReference type="Proteomes" id="UP000275385"/>
    </source>
</evidence>
<comment type="caution">
    <text evidence="2">The sequence shown here is derived from an EMBL/GenBank/DDBJ whole genome shotgun (WGS) entry which is preliminary data.</text>
</comment>
<gene>
    <name evidence="2" type="ORF">DL546_008925</name>
</gene>
<feature type="compositionally biased region" description="Polar residues" evidence="1">
    <location>
        <begin position="81"/>
        <end position="125"/>
    </location>
</feature>
<dbReference type="AlphaFoldDB" id="A0A420YJR8"/>
<feature type="compositionally biased region" description="Polar residues" evidence="1">
    <location>
        <begin position="1"/>
        <end position="20"/>
    </location>
</feature>
<organism evidence="2 3">
    <name type="scientific">Coniochaeta pulveracea</name>
    <dbReference type="NCBI Taxonomy" id="177199"/>
    <lineage>
        <taxon>Eukaryota</taxon>
        <taxon>Fungi</taxon>
        <taxon>Dikarya</taxon>
        <taxon>Ascomycota</taxon>
        <taxon>Pezizomycotina</taxon>
        <taxon>Sordariomycetes</taxon>
        <taxon>Sordariomycetidae</taxon>
        <taxon>Coniochaetales</taxon>
        <taxon>Coniochaetaceae</taxon>
        <taxon>Coniochaeta</taxon>
    </lineage>
</organism>
<sequence length="910" mass="99165">MGQESGNTDDYSSSTLNTPRLSKLVRPDSSTISVHSLRFPTPEGNQQLARWVSSSLPNMRHESTMSENGLEESSYEIVSNADAQENQDAISEPISSSGVSGTDEPNNTLYNDGQDAISESVSSLECSRPEDVRSMNGSSEEYTTDSEDEAEQEGDRLPSASSTQYANRALGSPSIRPYSASLEYIRTPSASMAASRIEFQEDVGSMDKISVKHTIQDFDEEKSAKIVSSLCINGKPKRLAATIRQTMSHGCLSSQQAIRVLYTGDPVVLPGIVHKLSSAICASASAAGFGSASHRNSYHIVPVSSFGCPGAPDIHLMESSRFQIQPEHCISAQELSNDKAARPEDAVYSITTDDNKTYKSVPSQNKRLVIHPKWSLPHFAVFYLSESDDSNAQRTRDIAWQFMSRHGVPSIFICDHQSFNELPAGKWSGNIDQHAVHMCIESRDVRIPMAPLRLPIDLESFLTIDARQMNRNLTYLTGLWALTPMSADTDKVKDGLHSRKGSCQDWWADVIGFARRTLTGTKHWRVPLAMTLLAGIVAIIGAALMAPDQGAVNQTSLISTSVVDILPKLPTTAVSTSTTTVTSTKTISLRHAEGSTSSLASALSLAGYLSDRVSTAVFAPEATHVVCSVEVQKDKELLIRMPTDTKVAWFSKNAIDFKLYRGQVPIKSPKLSLVDDGVLLELDKADAYGVMNVSITTTKKPRINETFQVNFGKGVVADTLGAGVQTLQEFADKVAHIFDDAAHTVDVAVVGAKQEVRAKAAIIAAEMKAANLAGQQASDKVQQLLGVNRLTTAIRHARGQVTERVTTRKEDAELTVLKAQIASRLWWLKVQGKTDEFLDYQDKASKYLKQRYTAVAEARGQKCLDQRGKGSHSCRGRQKSRSGRPSSRMNPPRKVTGTAGGWKKKLLGLG</sequence>
<feature type="compositionally biased region" description="Polar residues" evidence="1">
    <location>
        <begin position="43"/>
        <end position="57"/>
    </location>
</feature>
<feature type="compositionally biased region" description="Basic residues" evidence="1">
    <location>
        <begin position="869"/>
        <end position="882"/>
    </location>
</feature>
<proteinExistence type="predicted"/>
<protein>
    <submittedName>
        <fullName evidence="2">Uncharacterized protein</fullName>
    </submittedName>
</protein>
<evidence type="ECO:0000313" key="2">
    <source>
        <dbReference type="EMBL" id="RKU48114.1"/>
    </source>
</evidence>
<name>A0A420YJR8_9PEZI</name>
<reference evidence="2 3" key="1">
    <citation type="submission" date="2018-08" db="EMBL/GenBank/DDBJ databases">
        <title>Draft genome of the lignicolous fungus Coniochaeta pulveracea.</title>
        <authorList>
            <person name="Borstlap C.J."/>
            <person name="De Witt R.N."/>
            <person name="Botha A."/>
            <person name="Volschenk H."/>
        </authorList>
    </citation>
    <scope>NUCLEOTIDE SEQUENCE [LARGE SCALE GENOMIC DNA]</scope>
    <source>
        <strain evidence="2 3">CAB683</strain>
    </source>
</reference>
<feature type="region of interest" description="Disordered" evidence="1">
    <location>
        <begin position="863"/>
        <end position="901"/>
    </location>
</feature>
<feature type="region of interest" description="Disordered" evidence="1">
    <location>
        <begin position="1"/>
        <end position="172"/>
    </location>
</feature>
<keyword evidence="3" id="KW-1185">Reference proteome</keyword>
<dbReference type="OrthoDB" id="4925544at2759"/>
<feature type="compositionally biased region" description="Acidic residues" evidence="1">
    <location>
        <begin position="142"/>
        <end position="152"/>
    </location>
</feature>
<evidence type="ECO:0000256" key="1">
    <source>
        <dbReference type="SAM" id="MobiDB-lite"/>
    </source>
</evidence>
<dbReference type="STRING" id="177199.A0A420YJR8"/>
<dbReference type="EMBL" id="QVQW01000006">
    <property type="protein sequence ID" value="RKU48114.1"/>
    <property type="molecule type" value="Genomic_DNA"/>
</dbReference>